<organism evidence="1 2">
    <name type="scientific">Candidatus Uhrbacteria bacterium CG10_big_fil_rev_8_21_14_0_10_50_16</name>
    <dbReference type="NCBI Taxonomy" id="1975039"/>
    <lineage>
        <taxon>Bacteria</taxon>
        <taxon>Candidatus Uhriibacteriota</taxon>
    </lineage>
</organism>
<accession>A0A2H0RLB3</accession>
<evidence type="ECO:0000313" key="1">
    <source>
        <dbReference type="EMBL" id="PIR47329.1"/>
    </source>
</evidence>
<dbReference type="Proteomes" id="UP000230084">
    <property type="component" value="Unassembled WGS sequence"/>
</dbReference>
<reference evidence="1 2" key="1">
    <citation type="submission" date="2017-09" db="EMBL/GenBank/DDBJ databases">
        <title>Depth-based differentiation of microbial function through sediment-hosted aquifers and enrichment of novel symbionts in the deep terrestrial subsurface.</title>
        <authorList>
            <person name="Probst A.J."/>
            <person name="Ladd B."/>
            <person name="Jarett J.K."/>
            <person name="Geller-Mcgrath D.E."/>
            <person name="Sieber C.M."/>
            <person name="Emerson J.B."/>
            <person name="Anantharaman K."/>
            <person name="Thomas B.C."/>
            <person name="Malmstrom R."/>
            <person name="Stieglmeier M."/>
            <person name="Klingl A."/>
            <person name="Woyke T."/>
            <person name="Ryan C.M."/>
            <person name="Banfield J.F."/>
        </authorList>
    </citation>
    <scope>NUCLEOTIDE SEQUENCE [LARGE SCALE GENOMIC DNA]</scope>
    <source>
        <strain evidence="1">CG10_big_fil_rev_8_21_14_0_10_50_16</strain>
    </source>
</reference>
<dbReference type="EMBL" id="PCYM01000009">
    <property type="protein sequence ID" value="PIR47329.1"/>
    <property type="molecule type" value="Genomic_DNA"/>
</dbReference>
<evidence type="ECO:0000313" key="2">
    <source>
        <dbReference type="Proteomes" id="UP000230084"/>
    </source>
</evidence>
<protein>
    <submittedName>
        <fullName evidence="1">Uncharacterized protein</fullName>
    </submittedName>
</protein>
<comment type="caution">
    <text evidence="1">The sequence shown here is derived from an EMBL/GenBank/DDBJ whole genome shotgun (WGS) entry which is preliminary data.</text>
</comment>
<sequence length="257" mass="29917">MDRYPDQMLARQAKFVGTLRIAGMPDRFYQQSIDDVEFREWLVEQVKEKLGLTYEETETQKEARELMGADFHGIPEVERFFGEMTDSQRKQAEVIPEKLMADIRAMSPEVRSKYILEYDTGISLLDVRAKARMGLFYKQDWYEGQEFAKRIEDARWRLIRKIPVDGSFSKSWSQQERLIDSQIDEIPSVRQVVYTMILHFLATGERLFEKVYVRTSDVDSNGRHVDVGYFDGDGLGVYDWYDSGPYGILGVASARKS</sequence>
<gene>
    <name evidence="1" type="ORF">COV06_04030</name>
</gene>
<dbReference type="AlphaFoldDB" id="A0A2H0RLB3"/>
<name>A0A2H0RLB3_9BACT</name>
<proteinExistence type="predicted"/>